<accession>A0ABP7G9Z0</accession>
<dbReference type="Proteomes" id="UP001500540">
    <property type="component" value="Unassembled WGS sequence"/>
</dbReference>
<dbReference type="RefSeq" id="WP_344781358.1">
    <property type="nucleotide sequence ID" value="NZ_BAABAF010000003.1"/>
</dbReference>
<keyword evidence="4" id="KW-1185">Reference proteome</keyword>
<protein>
    <recommendedName>
        <fullName evidence="2">LytR/CpsA/Psr regulator C-terminal domain-containing protein</fullName>
    </recommendedName>
</protein>
<evidence type="ECO:0000256" key="1">
    <source>
        <dbReference type="SAM" id="Phobius"/>
    </source>
</evidence>
<feature type="domain" description="LytR/CpsA/Psr regulator C-terminal" evidence="2">
    <location>
        <begin position="86"/>
        <end position="178"/>
    </location>
</feature>
<keyword evidence="1" id="KW-0472">Membrane</keyword>
<dbReference type="InterPro" id="IPR027381">
    <property type="entry name" value="LytR/CpsA/Psr_C"/>
</dbReference>
<reference evidence="4" key="1">
    <citation type="journal article" date="2019" name="Int. J. Syst. Evol. Microbiol.">
        <title>The Global Catalogue of Microorganisms (GCM) 10K type strain sequencing project: providing services to taxonomists for standard genome sequencing and annotation.</title>
        <authorList>
            <consortium name="The Broad Institute Genomics Platform"/>
            <consortium name="The Broad Institute Genome Sequencing Center for Infectious Disease"/>
            <person name="Wu L."/>
            <person name="Ma J."/>
        </authorList>
    </citation>
    <scope>NUCLEOTIDE SEQUENCE [LARGE SCALE GENOMIC DNA]</scope>
    <source>
        <strain evidence="4">JCM 16950</strain>
    </source>
</reference>
<organism evidence="3 4">
    <name type="scientific">Microbacterium kribbense</name>
    <dbReference type="NCBI Taxonomy" id="433645"/>
    <lineage>
        <taxon>Bacteria</taxon>
        <taxon>Bacillati</taxon>
        <taxon>Actinomycetota</taxon>
        <taxon>Actinomycetes</taxon>
        <taxon>Micrococcales</taxon>
        <taxon>Microbacteriaceae</taxon>
        <taxon>Microbacterium</taxon>
    </lineage>
</organism>
<gene>
    <name evidence="3" type="ORF">GCM10022240_10980</name>
</gene>
<name>A0ABP7G9Z0_9MICO</name>
<dbReference type="Gene3D" id="3.30.70.2390">
    <property type="match status" value="1"/>
</dbReference>
<comment type="caution">
    <text evidence="3">The sequence shown here is derived from an EMBL/GenBank/DDBJ whole genome shotgun (WGS) entry which is preliminary data.</text>
</comment>
<dbReference type="Pfam" id="PF13399">
    <property type="entry name" value="LytR_C"/>
    <property type="match status" value="1"/>
</dbReference>
<evidence type="ECO:0000259" key="2">
    <source>
        <dbReference type="Pfam" id="PF13399"/>
    </source>
</evidence>
<dbReference type="EMBL" id="BAABAF010000003">
    <property type="protein sequence ID" value="GAA3760188.1"/>
    <property type="molecule type" value="Genomic_DNA"/>
</dbReference>
<evidence type="ECO:0000313" key="4">
    <source>
        <dbReference type="Proteomes" id="UP001500540"/>
    </source>
</evidence>
<proteinExistence type="predicted"/>
<feature type="transmembrane region" description="Helical" evidence="1">
    <location>
        <begin position="34"/>
        <end position="58"/>
    </location>
</feature>
<sequence>MPRSTYPRDSFDEAAADGERVGAHRAENPHLRGWVIFAWAALATILLIALGIVGTLLVSGRLAPLPAAGPTQSAASTVTPVVDTSYNVLILNATGTPGAATSVTSALVAAGWNRSSVSPGDAGSTYPTTTVYYTLPQDAGAAAGLAKLIGGAAVVQSDRYQPAGDPEARQLTIVLGADRAAAPSPSHTP</sequence>
<keyword evidence="1" id="KW-0812">Transmembrane</keyword>
<evidence type="ECO:0000313" key="3">
    <source>
        <dbReference type="EMBL" id="GAA3760188.1"/>
    </source>
</evidence>
<keyword evidence="1" id="KW-1133">Transmembrane helix</keyword>